<dbReference type="AlphaFoldDB" id="X0ZGB3"/>
<gene>
    <name evidence="1" type="ORF">S01H4_19550</name>
</gene>
<sequence length="193" mass="22878">DYKNMSPVQVKKQWDTKRINAANNGTRTHTFGEKYVISCLRPSNEQELGIVQWWMDLPDHIVPVALELKVFIAGLYAGTADIILLNLKTGKLIIGDYKTNEKLYKNYKGQKLYFPFEDLLDHGFNKYQIQFAHYQLALENAGFEVETCWLIWLTRDEKNFKFYKQKTTKNFTKELKDYYGYNRKTRKYSKAFI</sequence>
<comment type="caution">
    <text evidence="1">The sequence shown here is derived from an EMBL/GenBank/DDBJ whole genome shotgun (WGS) entry which is preliminary data.</text>
</comment>
<evidence type="ECO:0000313" key="1">
    <source>
        <dbReference type="EMBL" id="GAG57217.1"/>
    </source>
</evidence>
<dbReference type="EMBL" id="BART01008724">
    <property type="protein sequence ID" value="GAG57217.1"/>
    <property type="molecule type" value="Genomic_DNA"/>
</dbReference>
<reference evidence="1" key="1">
    <citation type="journal article" date="2014" name="Front. Microbiol.">
        <title>High frequency of phylogenetically diverse reductive dehalogenase-homologous genes in deep subseafloor sedimentary metagenomes.</title>
        <authorList>
            <person name="Kawai M."/>
            <person name="Futagami T."/>
            <person name="Toyoda A."/>
            <person name="Takaki Y."/>
            <person name="Nishi S."/>
            <person name="Hori S."/>
            <person name="Arai W."/>
            <person name="Tsubouchi T."/>
            <person name="Morono Y."/>
            <person name="Uchiyama I."/>
            <person name="Ito T."/>
            <person name="Fujiyama A."/>
            <person name="Inagaki F."/>
            <person name="Takami H."/>
        </authorList>
    </citation>
    <scope>NUCLEOTIDE SEQUENCE</scope>
    <source>
        <strain evidence="1">Expedition CK06-06</strain>
    </source>
</reference>
<protein>
    <recommendedName>
        <fullName evidence="2">PD-(D/E)XK endonuclease-like domain-containing protein</fullName>
    </recommendedName>
</protein>
<name>X0ZGB3_9ZZZZ</name>
<evidence type="ECO:0008006" key="2">
    <source>
        <dbReference type="Google" id="ProtNLM"/>
    </source>
</evidence>
<dbReference type="InterPro" id="IPR011604">
    <property type="entry name" value="PDDEXK-like_dom_sf"/>
</dbReference>
<accession>X0ZGB3</accession>
<dbReference type="Gene3D" id="3.90.320.10">
    <property type="match status" value="1"/>
</dbReference>
<organism evidence="1">
    <name type="scientific">marine sediment metagenome</name>
    <dbReference type="NCBI Taxonomy" id="412755"/>
    <lineage>
        <taxon>unclassified sequences</taxon>
        <taxon>metagenomes</taxon>
        <taxon>ecological metagenomes</taxon>
    </lineage>
</organism>
<feature type="non-terminal residue" evidence="1">
    <location>
        <position position="1"/>
    </location>
</feature>
<proteinExistence type="predicted"/>